<accession>A0A292YI93</accession>
<dbReference type="PANTHER" id="PTHR43045">
    <property type="entry name" value="SHIKIMATE TRANSPORTER"/>
    <property type="match status" value="1"/>
</dbReference>
<evidence type="ECO:0000256" key="6">
    <source>
        <dbReference type="ARBA" id="ARBA00022847"/>
    </source>
</evidence>
<dbReference type="GO" id="GO:0015293">
    <property type="term" value="F:symporter activity"/>
    <property type="evidence" value="ECO:0007669"/>
    <property type="project" value="UniProtKB-KW"/>
</dbReference>
<comment type="subcellular location">
    <subcellularLocation>
        <location evidence="1">Cell membrane</location>
        <topology evidence="1">Multi-pass membrane protein</topology>
    </subcellularLocation>
</comment>
<dbReference type="OrthoDB" id="9783227at2"/>
<sequence>MSKNQQRRALVASLIGNSIEWFDYFLYGTAASLVFGKLFFPKSDPTVGLLLSYLTFAIPFFIRPLGGIIFSHIGDKIGRKKTLVLTLMLMGGSTVLIGLLPTYESWGLAAPVLLITLRVIQGLGIGGEWGGALLLAVENSDKKKRGLFGSVPQMGVPIGMLMGTAAMSIMTAVTDDKEFLSWGWRVPFVLSMILVVIGLWIRGGIDESPVFEETKQKGEISKLPIADTFKYHWKEVLLATGMKVVETAPFYILTTFVITYATGNLKLDKTGVLNAVTIASLVTTILIPLMGRWADKHGRKPMYIWGTLFMLLFVFPYFWLLNLGTIFSVTVATIIGLGVIWAPITAVLGTLYSEIFSTNVRYTGVTVGYQLGAALAGGTAPLIATYLLKQYNTWVAVAIYLAITCLISLFSILLVKETKHVELTNVGKNLGV</sequence>
<comment type="caution">
    <text evidence="13">The sequence shown here is derived from an EMBL/GenBank/DDBJ whole genome shotgun (WGS) entry which is preliminary data.</text>
</comment>
<dbReference type="Gene3D" id="1.20.1250.20">
    <property type="entry name" value="MFS general substrate transporter like domains"/>
    <property type="match status" value="2"/>
</dbReference>
<dbReference type="Pfam" id="PF00083">
    <property type="entry name" value="Sugar_tr"/>
    <property type="match status" value="1"/>
</dbReference>
<dbReference type="InterPro" id="IPR036259">
    <property type="entry name" value="MFS_trans_sf"/>
</dbReference>
<dbReference type="PROSITE" id="PS00217">
    <property type="entry name" value="SUGAR_TRANSPORT_2"/>
    <property type="match status" value="1"/>
</dbReference>
<evidence type="ECO:0000256" key="9">
    <source>
        <dbReference type="ARBA" id="ARBA00037295"/>
    </source>
</evidence>
<dbReference type="Pfam" id="PF07690">
    <property type="entry name" value="MFS_1"/>
    <property type="match status" value="1"/>
</dbReference>
<evidence type="ECO:0000313" key="13">
    <source>
        <dbReference type="EMBL" id="GAX88581.1"/>
    </source>
</evidence>
<feature type="transmembrane region" description="Helical" evidence="11">
    <location>
        <begin position="326"/>
        <end position="352"/>
    </location>
</feature>
<dbReference type="InterPro" id="IPR011701">
    <property type="entry name" value="MFS"/>
</dbReference>
<comment type="similarity">
    <text evidence="2">Belongs to the major facilitator superfamily. Metabolite:H+ Symporter (MHS) family (TC 2.A.1.6) family.</text>
</comment>
<dbReference type="CDD" id="cd17369">
    <property type="entry name" value="MFS_ShiA_like"/>
    <property type="match status" value="1"/>
</dbReference>
<feature type="domain" description="Major facilitator superfamily (MFS) profile" evidence="12">
    <location>
        <begin position="9"/>
        <end position="419"/>
    </location>
</feature>
<keyword evidence="3" id="KW-0813">Transport</keyword>
<dbReference type="PANTHER" id="PTHR43045:SF1">
    <property type="entry name" value="SHIKIMATE TRANSPORTER"/>
    <property type="match status" value="1"/>
</dbReference>
<evidence type="ECO:0000259" key="12">
    <source>
        <dbReference type="PROSITE" id="PS50850"/>
    </source>
</evidence>
<evidence type="ECO:0000256" key="5">
    <source>
        <dbReference type="ARBA" id="ARBA00022692"/>
    </source>
</evidence>
<dbReference type="RefSeq" id="WP_096180280.1">
    <property type="nucleotide sequence ID" value="NZ_BDUF01000004.1"/>
</dbReference>
<dbReference type="EMBL" id="BDUF01000004">
    <property type="protein sequence ID" value="GAX88581.1"/>
    <property type="molecule type" value="Genomic_DNA"/>
</dbReference>
<dbReference type="FunFam" id="1.20.1250.20:FF:000001">
    <property type="entry name" value="Dicarboxylate MFS transporter"/>
    <property type="match status" value="1"/>
</dbReference>
<evidence type="ECO:0000256" key="8">
    <source>
        <dbReference type="ARBA" id="ARBA00023136"/>
    </source>
</evidence>
<evidence type="ECO:0000256" key="2">
    <source>
        <dbReference type="ARBA" id="ARBA00008240"/>
    </source>
</evidence>
<dbReference type="PROSITE" id="PS50850">
    <property type="entry name" value="MFS"/>
    <property type="match status" value="1"/>
</dbReference>
<gene>
    <name evidence="13" type="ORF">EFBL_0193</name>
</gene>
<feature type="transmembrane region" description="Helical" evidence="11">
    <location>
        <begin position="46"/>
        <end position="70"/>
    </location>
</feature>
<keyword evidence="6" id="KW-0769">Symport</keyword>
<dbReference type="GO" id="GO:0005886">
    <property type="term" value="C:plasma membrane"/>
    <property type="evidence" value="ECO:0007669"/>
    <property type="project" value="UniProtKB-SubCell"/>
</dbReference>
<feature type="transmembrane region" description="Helical" evidence="11">
    <location>
        <begin position="82"/>
        <end position="100"/>
    </location>
</feature>
<comment type="function">
    <text evidence="9">May be a proton symporter involved in the uptake of osmolytes such as proline and glycine betaine.</text>
</comment>
<dbReference type="InterPro" id="IPR005828">
    <property type="entry name" value="MFS_sugar_transport-like"/>
</dbReference>
<reference evidence="14" key="1">
    <citation type="submission" date="2017-07" db="EMBL/GenBank/DDBJ databases">
        <title>Draft genome sequence of Effusibacillus lacus strain skLN1.</title>
        <authorList>
            <person name="Watanabe M."/>
            <person name="Kojima H."/>
            <person name="Fukui M."/>
        </authorList>
    </citation>
    <scope>NUCLEOTIDE SEQUENCE [LARGE SCALE GENOMIC DNA]</scope>
    <source>
        <strain evidence="14">skLN1</strain>
    </source>
</reference>
<organism evidence="13 14">
    <name type="scientific">Effusibacillus lacus</name>
    <dbReference type="NCBI Taxonomy" id="1348429"/>
    <lineage>
        <taxon>Bacteria</taxon>
        <taxon>Bacillati</taxon>
        <taxon>Bacillota</taxon>
        <taxon>Bacilli</taxon>
        <taxon>Bacillales</taxon>
        <taxon>Alicyclobacillaceae</taxon>
        <taxon>Effusibacillus</taxon>
    </lineage>
</organism>
<dbReference type="SUPFAM" id="SSF103473">
    <property type="entry name" value="MFS general substrate transporter"/>
    <property type="match status" value="1"/>
</dbReference>
<keyword evidence="14" id="KW-1185">Reference proteome</keyword>
<evidence type="ECO:0000256" key="7">
    <source>
        <dbReference type="ARBA" id="ARBA00022989"/>
    </source>
</evidence>
<protein>
    <recommendedName>
        <fullName evidence="10">Putative proline/betaine transporter</fullName>
    </recommendedName>
</protein>
<dbReference type="AlphaFoldDB" id="A0A292YI93"/>
<feature type="transmembrane region" description="Helical" evidence="11">
    <location>
        <begin position="112"/>
        <end position="135"/>
    </location>
</feature>
<dbReference type="Proteomes" id="UP000217785">
    <property type="component" value="Unassembled WGS sequence"/>
</dbReference>
<feature type="transmembrane region" description="Helical" evidence="11">
    <location>
        <begin position="302"/>
        <end position="320"/>
    </location>
</feature>
<feature type="transmembrane region" description="Helical" evidence="11">
    <location>
        <begin position="21"/>
        <end position="40"/>
    </location>
</feature>
<feature type="transmembrane region" description="Helical" evidence="11">
    <location>
        <begin position="182"/>
        <end position="201"/>
    </location>
</feature>
<dbReference type="InterPro" id="IPR005829">
    <property type="entry name" value="Sugar_transporter_CS"/>
</dbReference>
<feature type="transmembrane region" description="Helical" evidence="11">
    <location>
        <begin position="271"/>
        <end position="290"/>
    </location>
</feature>
<keyword evidence="5 11" id="KW-0812">Transmembrane</keyword>
<evidence type="ECO:0000313" key="14">
    <source>
        <dbReference type="Proteomes" id="UP000217785"/>
    </source>
</evidence>
<evidence type="ECO:0000256" key="11">
    <source>
        <dbReference type="SAM" id="Phobius"/>
    </source>
</evidence>
<keyword evidence="8 11" id="KW-0472">Membrane</keyword>
<feature type="transmembrane region" description="Helical" evidence="11">
    <location>
        <begin position="394"/>
        <end position="415"/>
    </location>
</feature>
<evidence type="ECO:0000256" key="10">
    <source>
        <dbReference type="ARBA" id="ARBA00039918"/>
    </source>
</evidence>
<evidence type="ECO:0000256" key="1">
    <source>
        <dbReference type="ARBA" id="ARBA00004651"/>
    </source>
</evidence>
<evidence type="ECO:0000256" key="4">
    <source>
        <dbReference type="ARBA" id="ARBA00022475"/>
    </source>
</evidence>
<name>A0A292YI93_9BACL</name>
<dbReference type="InterPro" id="IPR020846">
    <property type="entry name" value="MFS_dom"/>
</dbReference>
<proteinExistence type="inferred from homology"/>
<evidence type="ECO:0000256" key="3">
    <source>
        <dbReference type="ARBA" id="ARBA00022448"/>
    </source>
</evidence>
<keyword evidence="4" id="KW-1003">Cell membrane</keyword>
<feature type="transmembrane region" description="Helical" evidence="11">
    <location>
        <begin position="364"/>
        <end position="388"/>
    </location>
</feature>
<keyword evidence="7 11" id="KW-1133">Transmembrane helix</keyword>